<name>A0A8T0GX10_CERPU</name>
<accession>A0A8T0GX10</accession>
<sequence length="102" mass="11260">MSDVVVKWSRDVLERGASAGMAMEEMSGTTTHRAAVLLRHSDRCSRTGIADPQRLRSRFTFAASGQLSASGRAARVGRGGGAGRGVWSMQIWRRRQCLYFWA</sequence>
<keyword evidence="2" id="KW-1185">Reference proteome</keyword>
<dbReference type="Proteomes" id="UP000822688">
    <property type="component" value="Chromosome 8"/>
</dbReference>
<dbReference type="AlphaFoldDB" id="A0A8T0GX10"/>
<evidence type="ECO:0000313" key="2">
    <source>
        <dbReference type="Proteomes" id="UP000822688"/>
    </source>
</evidence>
<dbReference type="EMBL" id="CM026429">
    <property type="protein sequence ID" value="KAG0563570.1"/>
    <property type="molecule type" value="Genomic_DNA"/>
</dbReference>
<gene>
    <name evidence="1" type="ORF">KC19_8G041900</name>
</gene>
<reference evidence="1" key="1">
    <citation type="submission" date="2020-06" db="EMBL/GenBank/DDBJ databases">
        <title>WGS assembly of Ceratodon purpureus strain R40.</title>
        <authorList>
            <person name="Carey S.B."/>
            <person name="Jenkins J."/>
            <person name="Shu S."/>
            <person name="Lovell J.T."/>
            <person name="Sreedasyam A."/>
            <person name="Maumus F."/>
            <person name="Tiley G.P."/>
            <person name="Fernandez-Pozo N."/>
            <person name="Barry K."/>
            <person name="Chen C."/>
            <person name="Wang M."/>
            <person name="Lipzen A."/>
            <person name="Daum C."/>
            <person name="Saski C.A."/>
            <person name="Payton A.C."/>
            <person name="Mcbreen J.C."/>
            <person name="Conrad R.E."/>
            <person name="Kollar L.M."/>
            <person name="Olsson S."/>
            <person name="Huttunen S."/>
            <person name="Landis J.B."/>
            <person name="Wickett N.J."/>
            <person name="Johnson M.G."/>
            <person name="Rensing S.A."/>
            <person name="Grimwood J."/>
            <person name="Schmutz J."/>
            <person name="Mcdaniel S.F."/>
        </authorList>
    </citation>
    <scope>NUCLEOTIDE SEQUENCE</scope>
    <source>
        <strain evidence="1">R40</strain>
    </source>
</reference>
<proteinExistence type="predicted"/>
<organism evidence="1 2">
    <name type="scientific">Ceratodon purpureus</name>
    <name type="common">Fire moss</name>
    <name type="synonym">Dicranum purpureum</name>
    <dbReference type="NCBI Taxonomy" id="3225"/>
    <lineage>
        <taxon>Eukaryota</taxon>
        <taxon>Viridiplantae</taxon>
        <taxon>Streptophyta</taxon>
        <taxon>Embryophyta</taxon>
        <taxon>Bryophyta</taxon>
        <taxon>Bryophytina</taxon>
        <taxon>Bryopsida</taxon>
        <taxon>Dicranidae</taxon>
        <taxon>Pseudoditrichales</taxon>
        <taxon>Ditrichaceae</taxon>
        <taxon>Ceratodon</taxon>
    </lineage>
</organism>
<protein>
    <submittedName>
        <fullName evidence="1">Uncharacterized protein</fullName>
    </submittedName>
</protein>
<evidence type="ECO:0000313" key="1">
    <source>
        <dbReference type="EMBL" id="KAG0563570.1"/>
    </source>
</evidence>
<comment type="caution">
    <text evidence="1">The sequence shown here is derived from an EMBL/GenBank/DDBJ whole genome shotgun (WGS) entry which is preliminary data.</text>
</comment>